<dbReference type="EMBL" id="RBKT01000001">
    <property type="protein sequence ID" value="RKR86045.1"/>
    <property type="molecule type" value="Genomic_DNA"/>
</dbReference>
<accession>A0A495JAW5</accession>
<evidence type="ECO:0000313" key="3">
    <source>
        <dbReference type="Proteomes" id="UP000277671"/>
    </source>
</evidence>
<evidence type="ECO:0000313" key="2">
    <source>
        <dbReference type="EMBL" id="RKR86045.1"/>
    </source>
</evidence>
<reference evidence="2 3" key="1">
    <citation type="submission" date="2018-10" db="EMBL/GenBank/DDBJ databases">
        <title>Sequencing the genomes of 1000 actinobacteria strains.</title>
        <authorList>
            <person name="Klenk H.-P."/>
        </authorList>
    </citation>
    <scope>NUCLEOTIDE SEQUENCE [LARGE SCALE GENOMIC DNA]</scope>
    <source>
        <strain evidence="2 3">DSM 45175</strain>
    </source>
</reference>
<dbReference type="AlphaFoldDB" id="A0A495JAW5"/>
<protein>
    <submittedName>
        <fullName evidence="2">Uncharacterized protein</fullName>
    </submittedName>
</protein>
<keyword evidence="1" id="KW-0812">Transmembrane</keyword>
<comment type="caution">
    <text evidence="2">The sequence shown here is derived from an EMBL/GenBank/DDBJ whole genome shotgun (WGS) entry which is preliminary data.</text>
</comment>
<evidence type="ECO:0000256" key="1">
    <source>
        <dbReference type="SAM" id="Phobius"/>
    </source>
</evidence>
<feature type="transmembrane region" description="Helical" evidence="1">
    <location>
        <begin position="40"/>
        <end position="60"/>
    </location>
</feature>
<keyword evidence="1" id="KW-0472">Membrane</keyword>
<proteinExistence type="predicted"/>
<keyword evidence="3" id="KW-1185">Reference proteome</keyword>
<dbReference type="Proteomes" id="UP000277671">
    <property type="component" value="Unassembled WGS sequence"/>
</dbReference>
<sequence length="66" mass="6435">MLFLVLLVASLGGVITAVALTVRGLVGALSRSGRSRPGRLRAVALLAGAGAVAICTPGGCSTSATR</sequence>
<gene>
    <name evidence="2" type="ORF">BDK92_0265</name>
</gene>
<keyword evidence="1" id="KW-1133">Transmembrane helix</keyword>
<name>A0A495JAW5_9ACTN</name>
<organism evidence="2 3">
    <name type="scientific">Micromonospora pisi</name>
    <dbReference type="NCBI Taxonomy" id="589240"/>
    <lineage>
        <taxon>Bacteria</taxon>
        <taxon>Bacillati</taxon>
        <taxon>Actinomycetota</taxon>
        <taxon>Actinomycetes</taxon>
        <taxon>Micromonosporales</taxon>
        <taxon>Micromonosporaceae</taxon>
        <taxon>Micromonospora</taxon>
    </lineage>
</organism>